<organism evidence="9">
    <name type="scientific">Notodromas monacha</name>
    <dbReference type="NCBI Taxonomy" id="399045"/>
    <lineage>
        <taxon>Eukaryota</taxon>
        <taxon>Metazoa</taxon>
        <taxon>Ecdysozoa</taxon>
        <taxon>Arthropoda</taxon>
        <taxon>Crustacea</taxon>
        <taxon>Oligostraca</taxon>
        <taxon>Ostracoda</taxon>
        <taxon>Podocopa</taxon>
        <taxon>Podocopida</taxon>
        <taxon>Cypridocopina</taxon>
        <taxon>Cypridoidea</taxon>
        <taxon>Cyprididae</taxon>
        <taxon>Notodromas</taxon>
    </lineage>
</organism>
<keyword evidence="2" id="KW-0963">Cytoplasm</keyword>
<evidence type="ECO:0000256" key="4">
    <source>
        <dbReference type="ARBA" id="ARBA00023212"/>
    </source>
</evidence>
<dbReference type="PANTHER" id="PTHR12609">
    <property type="entry name" value="MICROTUBULE ASSOCIATED PROTEIN XMAP215"/>
    <property type="match status" value="1"/>
</dbReference>
<dbReference type="InterPro" id="IPR048491">
    <property type="entry name" value="XMAP215_CLASP_TOG"/>
</dbReference>
<evidence type="ECO:0000256" key="2">
    <source>
        <dbReference type="ARBA" id="ARBA00022490"/>
    </source>
</evidence>
<feature type="repeat" description="HEAT" evidence="6">
    <location>
        <begin position="442"/>
        <end position="480"/>
    </location>
</feature>
<feature type="domain" description="TOG" evidence="8">
    <location>
        <begin position="269"/>
        <end position="505"/>
    </location>
</feature>
<evidence type="ECO:0000313" key="9">
    <source>
        <dbReference type="EMBL" id="CAD7284168.1"/>
    </source>
</evidence>
<keyword evidence="4" id="KW-0206">Cytoskeleton</keyword>
<evidence type="ECO:0000256" key="3">
    <source>
        <dbReference type="ARBA" id="ARBA00022737"/>
    </source>
</evidence>
<reference evidence="9" key="1">
    <citation type="submission" date="2020-11" db="EMBL/GenBank/DDBJ databases">
        <authorList>
            <person name="Tran Van P."/>
        </authorList>
    </citation>
    <scope>NUCLEOTIDE SEQUENCE</scope>
</reference>
<sequence>MEEDTEYLKLPIEERCVHKLWKARLNGYEAATKLFNQIDDEKSPQWNVYSSLIKKFVVDSNAVAQEKGLEAVLTFVENAKIASKNPSEVIAGVVAKCLGAPKAKTKELGIDILLMYVEIERQEPVLEELIKGFDQKNPKAVLGCIHACTCIVKEFGPKVLSLKPLLKQIPKILDHRDGSVREEGKALCIELYRWIGVALKPQMQDLKPIQVTELEGWFEKVSGDRPQRARYLRSEQEKISKAKEAGDAHDGAVEREVVGDAEAPIDPYDLLDPVDILSKLPKDFYEKAEAKKWQERKEALETLLELVTKNPKLEPGDYGDLIKLLKKVIAKDTNVMLVALGAQCLTGIAKGLKKKFHPYAASCLSVILEKFKEKKTIVVTSLRDAIDSVGAVLSFEVIQEDISGALENKNPSIKAETASYLARAFASSSTTSLANKKILKAYITPLLKALNESDPLVRDNAAEALGALLKIAGEKLVMPFMTDVDPLKMAKVKECADKVEVKGKPSQVSVVSSSSSTTVASIKSSAPRVVAVSKPEEEFPSASSSSVKKPSSGVSAPGLKKAPVKKKGKKCVFDFFNISSLASFNFLKNERYAFSNLMVSSNLALNTFSAPTATKAGSGKGNAGVNDESQYSEKELVLEEAEALLEELLPEDIRKGIADGNWKTRLSALENVGRIISCSDAATLPAQALIKILCKKPGLKDNNFQVLKLRFEAIKSIAGGSKVSRTSAIMVIPDLTDKLGDAKSGPAACEALTAVAESRMTGGLSWVGSEVLKHSLSQKNPKVQADALNWLSQAVKEFGFNLPVKQAVDSVKGALGASNPAVRMAAVGFIGTLYLYLGKTLRTFFDDEKPQVVALIDEEFKKLEGLGPPAPFRGHIPVPAGDESDAAASRVESAQEINPEDLIPRVDIEDQISPALIEKLSDKNWKVRTEGLAEVKDIIGKAKFITPNLGELPSALKSRVGDLNKNLMMEAIGICKQLADSMGPKGKQHARIIIPAVIGALGDSKPHVRLAAKECLDTWEEKIKIHGIFEGEMIAESLKADNPTLRAELLAWLKAKIPEDVPVKGLAKDDVNACLPYLFSCLEDRNPDVRKNAQEVFFNFMLQVGVDGMNRAASKVKASSKTVIVALIEKHKGSMPVKVVPPPPVAETKAIRGGSGKPKPQAKPVEPPPEDDVDDEPCSKPTSASKPKPGSKINVRQRAGASKPTVVRKKGDDVDTSPLLTVNDLKLARFADEAKLKVLKWNFNTPREEFVDQLKEQLSNAGTNQSLLAQMFSTDFKLHIKALESLMEMTKNTAAVISNLDLLLKWLTLRFFETNPSVILKGLDFVLAIFDELAIEGYSMHDLEISCFVPYLIAKVGDPKEPVRNSAKKIIEKIPTMYSAVRLFPFLMEGLKSKNSRQRA</sequence>
<evidence type="ECO:0000256" key="7">
    <source>
        <dbReference type="SAM" id="MobiDB-lite"/>
    </source>
</evidence>
<feature type="domain" description="TOG" evidence="8">
    <location>
        <begin position="1249"/>
        <end position="1400"/>
    </location>
</feature>
<dbReference type="InterPro" id="IPR045110">
    <property type="entry name" value="XMAP215"/>
</dbReference>
<dbReference type="OrthoDB" id="205662at2759"/>
<evidence type="ECO:0000256" key="6">
    <source>
        <dbReference type="PROSITE-ProRule" id="PRU00103"/>
    </source>
</evidence>
<dbReference type="GO" id="GO:0007051">
    <property type="term" value="P:spindle organization"/>
    <property type="evidence" value="ECO:0007669"/>
    <property type="project" value="InterPro"/>
</dbReference>
<feature type="domain" description="TOG" evidence="8">
    <location>
        <begin position="635"/>
        <end position="869"/>
    </location>
</feature>
<comment type="similarity">
    <text evidence="5">Belongs to the TOG/XMAP215 family.</text>
</comment>
<dbReference type="GO" id="GO:0046785">
    <property type="term" value="P:microtubule polymerization"/>
    <property type="evidence" value="ECO:0007669"/>
    <property type="project" value="InterPro"/>
</dbReference>
<dbReference type="InterPro" id="IPR034085">
    <property type="entry name" value="TOG"/>
</dbReference>
<dbReference type="FunFam" id="1.25.10.10:FF:000019">
    <property type="entry name" value="Cytoskeleton-associated protein 5"/>
    <property type="match status" value="1"/>
</dbReference>
<dbReference type="Pfam" id="PF21041">
    <property type="entry name" value="XMAP215_CLASP_TOG"/>
    <property type="match status" value="1"/>
</dbReference>
<dbReference type="SMART" id="SM01349">
    <property type="entry name" value="TOG"/>
    <property type="match status" value="5"/>
</dbReference>
<protein>
    <recommendedName>
        <fullName evidence="8">TOG domain-containing protein</fullName>
    </recommendedName>
</protein>
<dbReference type="FunFam" id="1.25.10.10:FF:000068">
    <property type="entry name" value="cytoskeleton-associated protein 5 isoform X1"/>
    <property type="match status" value="1"/>
</dbReference>
<evidence type="ECO:0000313" key="10">
    <source>
        <dbReference type="Proteomes" id="UP000678499"/>
    </source>
</evidence>
<feature type="domain" description="TOG" evidence="8">
    <location>
        <begin position="1"/>
        <end position="227"/>
    </location>
</feature>
<dbReference type="InterPro" id="IPR021133">
    <property type="entry name" value="HEAT_type_2"/>
</dbReference>
<dbReference type="GO" id="GO:0051010">
    <property type="term" value="F:microtubule plus-end binding"/>
    <property type="evidence" value="ECO:0007669"/>
    <property type="project" value="InterPro"/>
</dbReference>
<dbReference type="Proteomes" id="UP000678499">
    <property type="component" value="Unassembled WGS sequence"/>
</dbReference>
<dbReference type="EMBL" id="OA889224">
    <property type="protein sequence ID" value="CAD7284168.1"/>
    <property type="molecule type" value="Genomic_DNA"/>
</dbReference>
<dbReference type="PROSITE" id="PS50077">
    <property type="entry name" value="HEAT_REPEAT"/>
    <property type="match status" value="1"/>
</dbReference>
<gene>
    <name evidence="9" type="ORF">NMOB1V02_LOCUS11775</name>
</gene>
<keyword evidence="3" id="KW-0677">Repeat</keyword>
<dbReference type="Pfam" id="PF12348">
    <property type="entry name" value="CLASP_N"/>
    <property type="match status" value="2"/>
</dbReference>
<dbReference type="InterPro" id="IPR016024">
    <property type="entry name" value="ARM-type_fold"/>
</dbReference>
<dbReference type="InterPro" id="IPR024395">
    <property type="entry name" value="CLASP_N_dom"/>
</dbReference>
<dbReference type="GO" id="GO:0061863">
    <property type="term" value="F:microtubule plus end polymerase"/>
    <property type="evidence" value="ECO:0007669"/>
    <property type="project" value="InterPro"/>
</dbReference>
<dbReference type="Pfam" id="PF21040">
    <property type="entry name" value="CEP104-like_TOG"/>
    <property type="match status" value="1"/>
</dbReference>
<feature type="region of interest" description="Disordered" evidence="7">
    <location>
        <begin position="1135"/>
        <end position="1214"/>
    </location>
</feature>
<feature type="non-terminal residue" evidence="9">
    <location>
        <position position="1"/>
    </location>
</feature>
<comment type="subcellular location">
    <subcellularLocation>
        <location evidence="1">Cytoplasm</location>
        <location evidence="1">Cytoskeleton</location>
    </subcellularLocation>
</comment>
<evidence type="ECO:0000259" key="8">
    <source>
        <dbReference type="SMART" id="SM01349"/>
    </source>
</evidence>
<dbReference type="FunFam" id="1.25.10.10:FF:000063">
    <property type="entry name" value="Putative cytoskeleton-associated protein 5"/>
    <property type="match status" value="1"/>
</dbReference>
<accession>A0A7R9C1A2</accession>
<keyword evidence="10" id="KW-1185">Reference proteome</keyword>
<dbReference type="FunFam" id="1.25.10.10:FF:000052">
    <property type="entry name" value="Cytoskeleton associated protein 5"/>
    <property type="match status" value="1"/>
</dbReference>
<dbReference type="GO" id="GO:0005856">
    <property type="term" value="C:cytoskeleton"/>
    <property type="evidence" value="ECO:0007669"/>
    <property type="project" value="UniProtKB-SubCell"/>
</dbReference>
<evidence type="ECO:0000256" key="1">
    <source>
        <dbReference type="ARBA" id="ARBA00004245"/>
    </source>
</evidence>
<feature type="region of interest" description="Disordered" evidence="7">
    <location>
        <begin position="540"/>
        <end position="561"/>
    </location>
</feature>
<dbReference type="SUPFAM" id="SSF48371">
    <property type="entry name" value="ARM repeat"/>
    <property type="match status" value="2"/>
</dbReference>
<evidence type="ECO:0000256" key="5">
    <source>
        <dbReference type="ARBA" id="ARBA00025722"/>
    </source>
</evidence>
<proteinExistence type="inferred from homology"/>
<name>A0A7R9C1A2_9CRUS</name>
<feature type="domain" description="TOG" evidence="8">
    <location>
        <begin position="901"/>
        <end position="1137"/>
    </location>
</feature>
<dbReference type="GO" id="GO:0030951">
    <property type="term" value="P:establishment or maintenance of microtubule cytoskeleton polarity"/>
    <property type="evidence" value="ECO:0007669"/>
    <property type="project" value="InterPro"/>
</dbReference>
<dbReference type="InterPro" id="IPR011989">
    <property type="entry name" value="ARM-like"/>
</dbReference>
<dbReference type="Gene3D" id="1.25.10.10">
    <property type="entry name" value="Leucine-rich Repeat Variant"/>
    <property type="match status" value="5"/>
</dbReference>
<dbReference type="EMBL" id="CAJPEX010007187">
    <property type="protein sequence ID" value="CAG0924320.1"/>
    <property type="molecule type" value="Genomic_DNA"/>
</dbReference>